<dbReference type="PANTHER" id="PTHR24278">
    <property type="entry name" value="COAGULATION FACTOR"/>
    <property type="match status" value="1"/>
</dbReference>
<gene>
    <name evidence="6" type="ORF">IHE44_0006662</name>
    <name evidence="5" type="ORF">IHE44_011750</name>
</gene>
<dbReference type="SMART" id="SM00069">
    <property type="entry name" value="GLA"/>
    <property type="match status" value="1"/>
</dbReference>
<feature type="transmembrane region" description="Helical" evidence="3">
    <location>
        <begin position="161"/>
        <end position="181"/>
    </location>
</feature>
<reference evidence="6" key="3">
    <citation type="submission" date="2022-01" db="EMBL/GenBank/DDBJ databases">
        <authorList>
            <person name="Rubenstein D.R."/>
        </authorList>
    </citation>
    <scope>NUCLEOTIDE SEQUENCE</scope>
    <source>
        <strain evidence="6">SS15</strain>
        <tissue evidence="6">Liver</tissue>
    </source>
</reference>
<dbReference type="GO" id="GO:0005509">
    <property type="term" value="F:calcium ion binding"/>
    <property type="evidence" value="ECO:0007669"/>
    <property type="project" value="InterPro"/>
</dbReference>
<proteinExistence type="predicted"/>
<name>A0A835NTC1_9PASS</name>
<feature type="region of interest" description="Disordered" evidence="2">
    <location>
        <begin position="233"/>
        <end position="263"/>
    </location>
</feature>
<keyword evidence="3" id="KW-1133">Transmembrane helix</keyword>
<dbReference type="PANTHER" id="PTHR24278:SF38">
    <property type="entry name" value="TRANSMEMBRANE GAMMA-CARBOXYGLUTAMIC ACID PROTEIN 4"/>
    <property type="match status" value="1"/>
</dbReference>
<reference evidence="5" key="1">
    <citation type="submission" date="2020-10" db="EMBL/GenBank/DDBJ databases">
        <title>Feather gene expression reveals the developmental basis of iridescence in African starlings.</title>
        <authorList>
            <person name="Rubenstein D.R."/>
        </authorList>
    </citation>
    <scope>NUCLEOTIDE SEQUENCE</scope>
    <source>
        <strain evidence="5">SS15</strain>
        <tissue evidence="5">Liver</tissue>
    </source>
</reference>
<accession>A0A835NTC1</accession>
<feature type="non-terminal residue" evidence="5">
    <location>
        <position position="1"/>
    </location>
</feature>
<dbReference type="Pfam" id="PF00594">
    <property type="entry name" value="Gla"/>
    <property type="match status" value="1"/>
</dbReference>
<keyword evidence="1" id="KW-1015">Disulfide bond</keyword>
<dbReference type="EMBL" id="JADDUC020000021">
    <property type="protein sequence ID" value="KAI1232819.1"/>
    <property type="molecule type" value="Genomic_DNA"/>
</dbReference>
<protein>
    <submittedName>
        <fullName evidence="5">Transmembrane gamma-carboxyglutamic acid protein 4</fullName>
    </submittedName>
</protein>
<comment type="caution">
    <text evidence="5">The sequence shown here is derived from an EMBL/GenBank/DDBJ whole genome shotgun (WGS) entry which is preliminary data.</text>
</comment>
<evidence type="ECO:0000313" key="7">
    <source>
        <dbReference type="Proteomes" id="UP000618051"/>
    </source>
</evidence>
<keyword evidence="3 5" id="KW-0812">Transmembrane</keyword>
<keyword evidence="3" id="KW-0472">Membrane</keyword>
<dbReference type="GO" id="GO:0005886">
    <property type="term" value="C:plasma membrane"/>
    <property type="evidence" value="ECO:0007669"/>
    <property type="project" value="TreeGrafter"/>
</dbReference>
<keyword evidence="7" id="KW-1185">Reference proteome</keyword>
<evidence type="ECO:0000259" key="4">
    <source>
        <dbReference type="PROSITE" id="PS50998"/>
    </source>
</evidence>
<evidence type="ECO:0000256" key="1">
    <source>
        <dbReference type="ARBA" id="ARBA00023157"/>
    </source>
</evidence>
<reference evidence="6 7" key="2">
    <citation type="journal article" date="2021" name="J. Hered.">
        <title>Feather Gene Expression Elucidates the Developmental Basis of Plumage Iridescence in African Starlings.</title>
        <authorList>
            <person name="Rubenstein D.R."/>
            <person name="Corvelo A."/>
            <person name="MacManes M.D."/>
            <person name="Maia R."/>
            <person name="Narzisi G."/>
            <person name="Rousaki A."/>
            <person name="Vandenabeele P."/>
            <person name="Shawkey M.D."/>
            <person name="Solomon J."/>
        </authorList>
    </citation>
    <scope>NUCLEOTIDE SEQUENCE [LARGE SCALE GENOMIC DNA]</scope>
    <source>
        <strain evidence="6">SS15</strain>
    </source>
</reference>
<feature type="domain" description="Gla" evidence="4">
    <location>
        <begin position="95"/>
        <end position="141"/>
    </location>
</feature>
<dbReference type="SUPFAM" id="SSF57630">
    <property type="entry name" value="GLA-domain"/>
    <property type="match status" value="1"/>
</dbReference>
<dbReference type="OrthoDB" id="9945709at2759"/>
<dbReference type="PROSITE" id="PS50998">
    <property type="entry name" value="GLA_2"/>
    <property type="match status" value="1"/>
</dbReference>
<dbReference type="AlphaFoldDB" id="A0A835NTC1"/>
<dbReference type="Gene3D" id="4.10.740.10">
    <property type="entry name" value="Coagulation Factor IX"/>
    <property type="match status" value="1"/>
</dbReference>
<dbReference type="PRINTS" id="PR00001">
    <property type="entry name" value="GLABLOOD"/>
</dbReference>
<dbReference type="InterPro" id="IPR050442">
    <property type="entry name" value="Peptidase_S1_coag_factors"/>
</dbReference>
<sequence>DPLARSACRCLRWVTSPADPLRAHRWHWRGLRCHSWLTHIPAMFAVLVLLCQLHGTVFAFPHCPGRLSNLKQPEWRDVFTSAREANLFIGRHLLNNRFDFEAFTDDNLERECFEEVCNYEEAREVFEDPNKTMDFWKDYSTKGPKINTGDEALQKINVTGLLISLVAAGVLLVIIALIIFYCCKSRCKSRQPPGYLDYVRGRRRNSANIFRRHEEFSLSPLAVGAEDSGLPSYEQAVSAAGQHSVPPPPYPGPPRDARLLTKS</sequence>
<dbReference type="InterPro" id="IPR000294">
    <property type="entry name" value="GLA_domain"/>
</dbReference>
<evidence type="ECO:0000256" key="2">
    <source>
        <dbReference type="SAM" id="MobiDB-lite"/>
    </source>
</evidence>
<dbReference type="EMBL" id="JADDUC010000056">
    <property type="protein sequence ID" value="KAG0120968.1"/>
    <property type="molecule type" value="Genomic_DNA"/>
</dbReference>
<dbReference type="FunFam" id="4.10.740.10:FF:000001">
    <property type="entry name" value="vitamin K-dependent protein S"/>
    <property type="match status" value="1"/>
</dbReference>
<dbReference type="Proteomes" id="UP000618051">
    <property type="component" value="Unassembled WGS sequence"/>
</dbReference>
<feature type="transmembrane region" description="Helical" evidence="3">
    <location>
        <begin position="36"/>
        <end position="60"/>
    </location>
</feature>
<dbReference type="InterPro" id="IPR035972">
    <property type="entry name" value="GLA-like_dom_SF"/>
</dbReference>
<evidence type="ECO:0000313" key="6">
    <source>
        <dbReference type="EMBL" id="KAI1232819.1"/>
    </source>
</evidence>
<evidence type="ECO:0000313" key="5">
    <source>
        <dbReference type="EMBL" id="KAG0120968.1"/>
    </source>
</evidence>
<dbReference type="GO" id="GO:0005615">
    <property type="term" value="C:extracellular space"/>
    <property type="evidence" value="ECO:0007669"/>
    <property type="project" value="TreeGrafter"/>
</dbReference>
<evidence type="ECO:0000256" key="3">
    <source>
        <dbReference type="SAM" id="Phobius"/>
    </source>
</evidence>
<organism evidence="5">
    <name type="scientific">Lamprotornis superbus</name>
    <dbReference type="NCBI Taxonomy" id="245042"/>
    <lineage>
        <taxon>Eukaryota</taxon>
        <taxon>Metazoa</taxon>
        <taxon>Chordata</taxon>
        <taxon>Craniata</taxon>
        <taxon>Vertebrata</taxon>
        <taxon>Euteleostomi</taxon>
        <taxon>Archelosauria</taxon>
        <taxon>Archosauria</taxon>
        <taxon>Dinosauria</taxon>
        <taxon>Saurischia</taxon>
        <taxon>Theropoda</taxon>
        <taxon>Coelurosauria</taxon>
        <taxon>Aves</taxon>
        <taxon>Neognathae</taxon>
        <taxon>Neoaves</taxon>
        <taxon>Telluraves</taxon>
        <taxon>Australaves</taxon>
        <taxon>Passeriformes</taxon>
        <taxon>Sturnidae</taxon>
        <taxon>Lamprotornis</taxon>
    </lineage>
</organism>
<feature type="non-terminal residue" evidence="5">
    <location>
        <position position="263"/>
    </location>
</feature>
<feature type="compositionally biased region" description="Pro residues" evidence="2">
    <location>
        <begin position="245"/>
        <end position="254"/>
    </location>
</feature>
<dbReference type="InterPro" id="IPR017857">
    <property type="entry name" value="Coagulation_fac-like_Gla_dom"/>
</dbReference>
<dbReference type="PROSITE" id="PS00011">
    <property type="entry name" value="GLA_1"/>
    <property type="match status" value="1"/>
</dbReference>